<name>A0ABW2BUZ0_9PSEU</name>
<organism evidence="1 2">
    <name type="scientific">Haloechinothrix salitolerans</name>
    <dbReference type="NCBI Taxonomy" id="926830"/>
    <lineage>
        <taxon>Bacteria</taxon>
        <taxon>Bacillati</taxon>
        <taxon>Actinomycetota</taxon>
        <taxon>Actinomycetes</taxon>
        <taxon>Pseudonocardiales</taxon>
        <taxon>Pseudonocardiaceae</taxon>
        <taxon>Haloechinothrix</taxon>
    </lineage>
</organism>
<dbReference type="EMBL" id="JBHSXX010000001">
    <property type="protein sequence ID" value="MFC6866360.1"/>
    <property type="molecule type" value="Genomic_DNA"/>
</dbReference>
<dbReference type="RefSeq" id="WP_345401877.1">
    <property type="nucleotide sequence ID" value="NZ_BAABLA010000108.1"/>
</dbReference>
<sequence>MSWISGSCYLPPSHVSREHISADEPVILTDAEARADENRPADDECEADQ</sequence>
<evidence type="ECO:0000313" key="2">
    <source>
        <dbReference type="Proteomes" id="UP001596337"/>
    </source>
</evidence>
<proteinExistence type="predicted"/>
<comment type="caution">
    <text evidence="1">The sequence shown here is derived from an EMBL/GenBank/DDBJ whole genome shotgun (WGS) entry which is preliminary data.</text>
</comment>
<reference evidence="2" key="1">
    <citation type="journal article" date="2019" name="Int. J. Syst. Evol. Microbiol.">
        <title>The Global Catalogue of Microorganisms (GCM) 10K type strain sequencing project: providing services to taxonomists for standard genome sequencing and annotation.</title>
        <authorList>
            <consortium name="The Broad Institute Genomics Platform"/>
            <consortium name="The Broad Institute Genome Sequencing Center for Infectious Disease"/>
            <person name="Wu L."/>
            <person name="Ma J."/>
        </authorList>
    </citation>
    <scope>NUCLEOTIDE SEQUENCE [LARGE SCALE GENOMIC DNA]</scope>
    <source>
        <strain evidence="2">KCTC 32255</strain>
    </source>
</reference>
<dbReference type="Proteomes" id="UP001596337">
    <property type="component" value="Unassembled WGS sequence"/>
</dbReference>
<evidence type="ECO:0000313" key="1">
    <source>
        <dbReference type="EMBL" id="MFC6866360.1"/>
    </source>
</evidence>
<protein>
    <submittedName>
        <fullName evidence="1">Uncharacterized protein</fullName>
    </submittedName>
</protein>
<accession>A0ABW2BUZ0</accession>
<keyword evidence="2" id="KW-1185">Reference proteome</keyword>
<gene>
    <name evidence="1" type="ORF">ACFQGD_04310</name>
</gene>